<feature type="transmembrane region" description="Helical" evidence="1">
    <location>
        <begin position="80"/>
        <end position="105"/>
    </location>
</feature>
<gene>
    <name evidence="2" type="ORF">JOF47_001863</name>
</gene>
<keyword evidence="3" id="KW-1185">Reference proteome</keyword>
<evidence type="ECO:0000256" key="1">
    <source>
        <dbReference type="SAM" id="Phobius"/>
    </source>
</evidence>
<evidence type="ECO:0000313" key="2">
    <source>
        <dbReference type="EMBL" id="MBP2386352.1"/>
    </source>
</evidence>
<comment type="caution">
    <text evidence="2">The sequence shown here is derived from an EMBL/GenBank/DDBJ whole genome shotgun (WGS) entry which is preliminary data.</text>
</comment>
<name>A0ABS4XD01_9MICC</name>
<keyword evidence="1" id="KW-0472">Membrane</keyword>
<keyword evidence="1" id="KW-1133">Transmembrane helix</keyword>
<reference evidence="2 3" key="1">
    <citation type="submission" date="2021-03" db="EMBL/GenBank/DDBJ databases">
        <title>Sequencing the genomes of 1000 actinobacteria strains.</title>
        <authorList>
            <person name="Klenk H.-P."/>
        </authorList>
    </citation>
    <scope>NUCLEOTIDE SEQUENCE [LARGE SCALE GENOMIC DNA]</scope>
    <source>
        <strain evidence="2 3">DSM 15797</strain>
    </source>
</reference>
<keyword evidence="1" id="KW-0812">Transmembrane</keyword>
<sequence>MSQSEPTLRAGASVLHMPSADAAAHMPANRLSKLSFAALVACPIFAVVGLVIYGLPVLLFMVAGGGSMMAFGSCANAFTVPAVCALALGFACLLFAAVGYFVVFFKRK</sequence>
<dbReference type="RefSeq" id="WP_209997262.1">
    <property type="nucleotide sequence ID" value="NZ_BAAAJY010000002.1"/>
</dbReference>
<dbReference type="Proteomes" id="UP001296993">
    <property type="component" value="Unassembled WGS sequence"/>
</dbReference>
<proteinExistence type="predicted"/>
<protein>
    <submittedName>
        <fullName evidence="2">Cellulose synthase/poly-beta-1,6-N-acetylglucosamine synthase-like glycosyltransferase</fullName>
    </submittedName>
</protein>
<feature type="transmembrane region" description="Helical" evidence="1">
    <location>
        <begin position="36"/>
        <end position="60"/>
    </location>
</feature>
<accession>A0ABS4XD01</accession>
<organism evidence="2 3">
    <name type="scientific">Paeniglutamicibacter kerguelensis</name>
    <dbReference type="NCBI Taxonomy" id="254788"/>
    <lineage>
        <taxon>Bacteria</taxon>
        <taxon>Bacillati</taxon>
        <taxon>Actinomycetota</taxon>
        <taxon>Actinomycetes</taxon>
        <taxon>Micrococcales</taxon>
        <taxon>Micrococcaceae</taxon>
        <taxon>Paeniglutamicibacter</taxon>
    </lineage>
</organism>
<evidence type="ECO:0000313" key="3">
    <source>
        <dbReference type="Proteomes" id="UP001296993"/>
    </source>
</evidence>
<dbReference type="EMBL" id="JAGIOF010000001">
    <property type="protein sequence ID" value="MBP2386352.1"/>
    <property type="molecule type" value="Genomic_DNA"/>
</dbReference>